<evidence type="ECO:0000313" key="4">
    <source>
        <dbReference type="Proteomes" id="UP000285301"/>
    </source>
</evidence>
<evidence type="ECO:0000259" key="2">
    <source>
        <dbReference type="Pfam" id="PF13843"/>
    </source>
</evidence>
<dbReference type="EMBL" id="NCKU01009929">
    <property type="protein sequence ID" value="RWS01065.1"/>
    <property type="molecule type" value="Genomic_DNA"/>
</dbReference>
<organism evidence="3 4">
    <name type="scientific">Dinothrombium tinctorium</name>
    <dbReference type="NCBI Taxonomy" id="1965070"/>
    <lineage>
        <taxon>Eukaryota</taxon>
        <taxon>Metazoa</taxon>
        <taxon>Ecdysozoa</taxon>
        <taxon>Arthropoda</taxon>
        <taxon>Chelicerata</taxon>
        <taxon>Arachnida</taxon>
        <taxon>Acari</taxon>
        <taxon>Acariformes</taxon>
        <taxon>Trombidiformes</taxon>
        <taxon>Prostigmata</taxon>
        <taxon>Anystina</taxon>
        <taxon>Parasitengona</taxon>
        <taxon>Trombidioidea</taxon>
        <taxon>Trombidiidae</taxon>
        <taxon>Dinothrombium</taxon>
    </lineage>
</organism>
<dbReference type="OrthoDB" id="6514910at2759"/>
<dbReference type="PANTHER" id="PTHR47272">
    <property type="entry name" value="DDE_TNP_1_7 DOMAIN-CONTAINING PROTEIN"/>
    <property type="match status" value="1"/>
</dbReference>
<feature type="non-terminal residue" evidence="3">
    <location>
        <position position="556"/>
    </location>
</feature>
<dbReference type="Pfam" id="PF13843">
    <property type="entry name" value="DDE_Tnp_1_7"/>
    <property type="match status" value="1"/>
</dbReference>
<gene>
    <name evidence="3" type="ORF">B4U79_02777</name>
</gene>
<protein>
    <submittedName>
        <fullName evidence="3">PiggyBac transposable element-derived protein 3-like protein</fullName>
    </submittedName>
</protein>
<feature type="region of interest" description="Disordered" evidence="1">
    <location>
        <begin position="1"/>
        <end position="26"/>
    </location>
</feature>
<feature type="compositionally biased region" description="Acidic residues" evidence="1">
    <location>
        <begin position="1"/>
        <end position="11"/>
    </location>
</feature>
<dbReference type="Proteomes" id="UP000285301">
    <property type="component" value="Unassembled WGS sequence"/>
</dbReference>
<dbReference type="STRING" id="1965070.A0A3S3RKM4"/>
<feature type="region of interest" description="Disordered" evidence="1">
    <location>
        <begin position="537"/>
        <end position="556"/>
    </location>
</feature>
<feature type="domain" description="PiggyBac transposable element-derived protein" evidence="2">
    <location>
        <begin position="67"/>
        <end position="424"/>
    </location>
</feature>
<dbReference type="InterPro" id="IPR029526">
    <property type="entry name" value="PGBD"/>
</dbReference>
<dbReference type="AlphaFoldDB" id="A0A3S3RKM4"/>
<evidence type="ECO:0000256" key="1">
    <source>
        <dbReference type="SAM" id="MobiDB-lite"/>
    </source>
</evidence>
<proteinExistence type="predicted"/>
<feature type="compositionally biased region" description="Basic residues" evidence="1">
    <location>
        <begin position="459"/>
        <end position="476"/>
    </location>
</feature>
<evidence type="ECO:0000313" key="3">
    <source>
        <dbReference type="EMBL" id="RWS01065.1"/>
    </source>
</evidence>
<name>A0A3S3RKM4_9ACAR</name>
<reference evidence="3 4" key="1">
    <citation type="journal article" date="2018" name="Gigascience">
        <title>Genomes of trombidid mites reveal novel predicted allergens and laterally-transferred genes associated with secondary metabolism.</title>
        <authorList>
            <person name="Dong X."/>
            <person name="Chaisiri K."/>
            <person name="Xia D."/>
            <person name="Armstrong S.D."/>
            <person name="Fang Y."/>
            <person name="Donnelly M.J."/>
            <person name="Kadowaki T."/>
            <person name="McGarry J.W."/>
            <person name="Darby A.C."/>
            <person name="Makepeace B.L."/>
        </authorList>
    </citation>
    <scope>NUCLEOTIDE SEQUENCE [LARGE SCALE GENOMIC DNA]</scope>
    <source>
        <strain evidence="3">UoL-WK</strain>
    </source>
</reference>
<feature type="compositionally biased region" description="Acidic residues" evidence="1">
    <location>
        <begin position="546"/>
        <end position="556"/>
    </location>
</feature>
<feature type="region of interest" description="Disordered" evidence="1">
    <location>
        <begin position="458"/>
        <end position="486"/>
    </location>
</feature>
<accession>A0A3S3RKM4</accession>
<dbReference type="PANTHER" id="PTHR47272:SF2">
    <property type="entry name" value="PIGGYBAC TRANSPOSABLE ELEMENT-DERIVED PROTEIN 3-LIKE"/>
    <property type="match status" value="1"/>
</dbReference>
<sequence length="556" mass="64322">MDEGSEIDLDCSDAGLSSDDDNILTDLSDEEPIHSKKLKLPSTYIDESTDELSSEEEGCSAWKPELYLDKYLPQSIFELMAKHTNGYYEKNNPGKCLNTNAEEIQNFLGLQIYMSTMGLRRIAYYWKPEFQCAFITSVMPYNRFSTLRNNLHIVDVDSEKDQEDKLWKISPIISHIRSVCNDLMKDNRLAIDEQMIGFKSNRMPSKQYMPMKPTKYGLKNYVLAGPTGLVFDFLVYQGNTTPINSDEIEKFGHAGAVVLKLLSGVERDKSTVVYMDRYFTSIELFLELCKRKIYASGPIKENRIGRVDFGESKKDFKKEPRGTFRELVSEKGNLCLIRWLDSNPLTFLSSFVGTMPVMQAKRYSRKKGESVFIDLPYAIHDYNKNMGGVDLCDQLLAYYQPPRTRKWTIRAIFHFIDLAICNSWNEYRESQSDNTQSDNLDLFSFRLNIARQFCSVKPNRTRGRPRKKPQKKRKQPLQRFDGKNHLPSFDESRNFASRCALRSCSARSKIYCVKCKVHLCVRQKKDCFRKYHMEDNTTAETSTDNSESESETDSEC</sequence>
<comment type="caution">
    <text evidence="3">The sequence shown here is derived from an EMBL/GenBank/DDBJ whole genome shotgun (WGS) entry which is preliminary data.</text>
</comment>
<keyword evidence="4" id="KW-1185">Reference proteome</keyword>